<protein>
    <recommendedName>
        <fullName evidence="1">Sulfatase N-terminal domain-containing protein</fullName>
    </recommendedName>
</protein>
<feature type="non-terminal residue" evidence="2">
    <location>
        <position position="1"/>
    </location>
</feature>
<dbReference type="InterPro" id="IPR000917">
    <property type="entry name" value="Sulfatase_N"/>
</dbReference>
<organism evidence="2">
    <name type="scientific">marine sediment metagenome</name>
    <dbReference type="NCBI Taxonomy" id="412755"/>
    <lineage>
        <taxon>unclassified sequences</taxon>
        <taxon>metagenomes</taxon>
        <taxon>ecological metagenomes</taxon>
    </lineage>
</organism>
<dbReference type="PANTHER" id="PTHR43751">
    <property type="entry name" value="SULFATASE"/>
    <property type="match status" value="1"/>
</dbReference>
<dbReference type="Gene3D" id="3.30.1120.10">
    <property type="match status" value="1"/>
</dbReference>
<dbReference type="Gene3D" id="3.40.720.10">
    <property type="entry name" value="Alkaline Phosphatase, subunit A"/>
    <property type="match status" value="1"/>
</dbReference>
<accession>X1IRK9</accession>
<dbReference type="Pfam" id="PF00884">
    <property type="entry name" value="Sulfatase"/>
    <property type="match status" value="1"/>
</dbReference>
<dbReference type="EMBL" id="BARU01029595">
    <property type="protein sequence ID" value="GAH68739.1"/>
    <property type="molecule type" value="Genomic_DNA"/>
</dbReference>
<dbReference type="SUPFAM" id="SSF53649">
    <property type="entry name" value="Alkaline phosphatase-like"/>
    <property type="match status" value="1"/>
</dbReference>
<reference evidence="2" key="1">
    <citation type="journal article" date="2014" name="Front. Microbiol.">
        <title>High frequency of phylogenetically diverse reductive dehalogenase-homologous genes in deep subseafloor sedimentary metagenomes.</title>
        <authorList>
            <person name="Kawai M."/>
            <person name="Futagami T."/>
            <person name="Toyoda A."/>
            <person name="Takaki Y."/>
            <person name="Nishi S."/>
            <person name="Hori S."/>
            <person name="Arai W."/>
            <person name="Tsubouchi T."/>
            <person name="Morono Y."/>
            <person name="Uchiyama I."/>
            <person name="Ito T."/>
            <person name="Fujiyama A."/>
            <person name="Inagaki F."/>
            <person name="Takami H."/>
        </authorList>
    </citation>
    <scope>NUCLEOTIDE SEQUENCE</scope>
    <source>
        <strain evidence="2">Expedition CK06-06</strain>
    </source>
</reference>
<dbReference type="InterPro" id="IPR052701">
    <property type="entry name" value="GAG_Ulvan_Degrading_Sulfatases"/>
</dbReference>
<evidence type="ECO:0000259" key="1">
    <source>
        <dbReference type="Pfam" id="PF00884"/>
    </source>
</evidence>
<proteinExistence type="predicted"/>
<dbReference type="AlphaFoldDB" id="X1IRK9"/>
<evidence type="ECO:0000313" key="2">
    <source>
        <dbReference type="EMBL" id="GAH68739.1"/>
    </source>
</evidence>
<comment type="caution">
    <text evidence="2">The sequence shown here is derived from an EMBL/GenBank/DDBJ whole genome shotgun (WGS) entry which is preliminary data.</text>
</comment>
<sequence>IHELDWMVGQVLDVLDELKLTENTLVIFTSDNGGMLNLGGKTAWQAGHRLNGDLLGFKFGAWEGGHRIPFIARWPGRIAPGTRSDQLIANVDMLATWAALVGYERKAGEGIDSVNVLPALLGNPEKPVRDHVVLAPFSPRNLALRSGRWLYVQGQGSGGFDNGLKEIAFTHQRNSDITSDGKIKPDAPPVQLYDLETDPSESTNVCRQHPDMVRAMQSLLEKTWKAGPNPGANLLRRP</sequence>
<name>X1IRK9_9ZZZZ</name>
<dbReference type="PANTHER" id="PTHR43751:SF6">
    <property type="entry name" value="N-ACETYLGALACTOSAMINE-6-O-SULFATASE"/>
    <property type="match status" value="1"/>
</dbReference>
<gene>
    <name evidence="2" type="ORF">S03H2_47055</name>
</gene>
<feature type="domain" description="Sulfatase N-terminal" evidence="1">
    <location>
        <begin position="1"/>
        <end position="103"/>
    </location>
</feature>
<dbReference type="InterPro" id="IPR017850">
    <property type="entry name" value="Alkaline_phosphatase_core_sf"/>
</dbReference>